<evidence type="ECO:0000313" key="8">
    <source>
        <dbReference type="EMBL" id="KAF2078334.1"/>
    </source>
</evidence>
<evidence type="ECO:0000256" key="6">
    <source>
        <dbReference type="RuleBase" id="RU361264"/>
    </source>
</evidence>
<feature type="transmembrane region" description="Helical" evidence="6">
    <location>
        <begin position="171"/>
        <end position="188"/>
    </location>
</feature>
<keyword evidence="4 6" id="KW-1133">Transmembrane helix</keyword>
<dbReference type="OrthoDB" id="411251at2759"/>
<gene>
    <name evidence="8" type="ORF">CYY_000318</name>
</gene>
<organism evidence="8 9">
    <name type="scientific">Polysphondylium violaceum</name>
    <dbReference type="NCBI Taxonomy" id="133409"/>
    <lineage>
        <taxon>Eukaryota</taxon>
        <taxon>Amoebozoa</taxon>
        <taxon>Evosea</taxon>
        <taxon>Eumycetozoa</taxon>
        <taxon>Dictyostelia</taxon>
        <taxon>Dictyosteliales</taxon>
        <taxon>Dictyosteliaceae</taxon>
        <taxon>Polysphondylium</taxon>
    </lineage>
</organism>
<evidence type="ECO:0000256" key="2">
    <source>
        <dbReference type="ARBA" id="ARBA00010596"/>
    </source>
</evidence>
<dbReference type="Proteomes" id="UP000695562">
    <property type="component" value="Unassembled WGS sequence"/>
</dbReference>
<dbReference type="PANTHER" id="PTHR21236:SF1">
    <property type="entry name" value="PROTEIN YIPF6"/>
    <property type="match status" value="1"/>
</dbReference>
<name>A0A8J4Q3S9_9MYCE</name>
<comment type="similarity">
    <text evidence="2 6">Belongs to the YIP1 family.</text>
</comment>
<comment type="subcellular location">
    <subcellularLocation>
        <location evidence="6">Golgi apparatus membrane</location>
        <topology evidence="6">Multi-pass membrane protein</topology>
    </subcellularLocation>
    <subcellularLocation>
        <location evidence="1">Membrane</location>
        <topology evidence="1">Multi-pass membrane protein</topology>
    </subcellularLocation>
</comment>
<sequence length="189" mass="21247">MMMEEHQGPVSTLDEPVFQTILRDVKMVGFKLYHVILPRGNAEKALRDWDLWGPLVLCLALSVLLSTQYQDNQRALAFALVFVIVWCGSAVVTVNAQLLGGNLSFFQCVCVLGYCIFPLTIATLVIYIVNLFLNMHIAVKLPVVGVCWFWSSFASYGFLGQSVPETRRILAVYPVLLFYLVIAWLVVVQ</sequence>
<dbReference type="AlphaFoldDB" id="A0A8J4Q3S9"/>
<protein>
    <recommendedName>
        <fullName evidence="6">Protein YIPF</fullName>
    </recommendedName>
</protein>
<feature type="transmembrane region" description="Helical" evidence="6">
    <location>
        <begin position="51"/>
        <end position="69"/>
    </location>
</feature>
<feature type="transmembrane region" description="Helical" evidence="6">
    <location>
        <begin position="76"/>
        <end position="98"/>
    </location>
</feature>
<evidence type="ECO:0000256" key="4">
    <source>
        <dbReference type="ARBA" id="ARBA00022989"/>
    </source>
</evidence>
<proteinExistence type="inferred from homology"/>
<dbReference type="InterPro" id="IPR006977">
    <property type="entry name" value="Yip1_dom"/>
</dbReference>
<dbReference type="GO" id="GO:0005802">
    <property type="term" value="C:trans-Golgi network"/>
    <property type="evidence" value="ECO:0007669"/>
    <property type="project" value="TreeGrafter"/>
</dbReference>
<keyword evidence="5 6" id="KW-0472">Membrane</keyword>
<comment type="caution">
    <text evidence="8">The sequence shown here is derived from an EMBL/GenBank/DDBJ whole genome shotgun (WGS) entry which is preliminary data.</text>
</comment>
<evidence type="ECO:0000256" key="5">
    <source>
        <dbReference type="ARBA" id="ARBA00023136"/>
    </source>
</evidence>
<feature type="transmembrane region" description="Helical" evidence="6">
    <location>
        <begin position="141"/>
        <end position="159"/>
    </location>
</feature>
<dbReference type="GO" id="GO:0000139">
    <property type="term" value="C:Golgi membrane"/>
    <property type="evidence" value="ECO:0007669"/>
    <property type="project" value="UniProtKB-SubCell"/>
</dbReference>
<keyword evidence="3 6" id="KW-0812">Transmembrane</keyword>
<reference evidence="8" key="1">
    <citation type="submission" date="2020-01" db="EMBL/GenBank/DDBJ databases">
        <title>Development of genomics and gene disruption for Polysphondylium violaceum indicates a role for the polyketide synthase stlB in stalk morphogenesis.</title>
        <authorList>
            <person name="Narita B."/>
            <person name="Kawabe Y."/>
            <person name="Kin K."/>
            <person name="Saito T."/>
            <person name="Gibbs R."/>
            <person name="Kuspa A."/>
            <person name="Muzny D."/>
            <person name="Queller D."/>
            <person name="Richards S."/>
            <person name="Strassman J."/>
            <person name="Sucgang R."/>
            <person name="Worley K."/>
            <person name="Schaap P."/>
        </authorList>
    </citation>
    <scope>NUCLEOTIDE SEQUENCE</scope>
    <source>
        <strain evidence="8">QSvi11</strain>
    </source>
</reference>
<dbReference type="InterPro" id="IPR045231">
    <property type="entry name" value="Yip1/4-like"/>
</dbReference>
<keyword evidence="9" id="KW-1185">Reference proteome</keyword>
<feature type="domain" description="Yip1" evidence="7">
    <location>
        <begin position="37"/>
        <end position="185"/>
    </location>
</feature>
<dbReference type="Pfam" id="PF04893">
    <property type="entry name" value="Yip1"/>
    <property type="match status" value="1"/>
</dbReference>
<dbReference type="PANTHER" id="PTHR21236">
    <property type="entry name" value="GOLGI MEMBRANE PROTEIN YIP1"/>
    <property type="match status" value="1"/>
</dbReference>
<evidence type="ECO:0000313" key="9">
    <source>
        <dbReference type="Proteomes" id="UP000695562"/>
    </source>
</evidence>
<dbReference type="EMBL" id="AJWJ01000006">
    <property type="protein sequence ID" value="KAF2078334.1"/>
    <property type="molecule type" value="Genomic_DNA"/>
</dbReference>
<evidence type="ECO:0000256" key="3">
    <source>
        <dbReference type="ARBA" id="ARBA00022692"/>
    </source>
</evidence>
<accession>A0A8J4Q3S9</accession>
<feature type="transmembrane region" description="Helical" evidence="6">
    <location>
        <begin position="104"/>
        <end position="129"/>
    </location>
</feature>
<dbReference type="GO" id="GO:0006888">
    <property type="term" value="P:endoplasmic reticulum to Golgi vesicle-mediated transport"/>
    <property type="evidence" value="ECO:0007669"/>
    <property type="project" value="InterPro"/>
</dbReference>
<evidence type="ECO:0000259" key="7">
    <source>
        <dbReference type="Pfam" id="PF04893"/>
    </source>
</evidence>
<evidence type="ECO:0000256" key="1">
    <source>
        <dbReference type="ARBA" id="ARBA00004141"/>
    </source>
</evidence>